<dbReference type="PANTHER" id="PTHR38075:SF1">
    <property type="entry name" value="DUF4139 DOMAIN-CONTAINING PROTEIN"/>
    <property type="match status" value="1"/>
</dbReference>
<evidence type="ECO:0000313" key="4">
    <source>
        <dbReference type="Proteomes" id="UP000705867"/>
    </source>
</evidence>
<dbReference type="InterPro" id="IPR037291">
    <property type="entry name" value="DUF4139"/>
</dbReference>
<organism evidence="3 4">
    <name type="scientific">Candidatus Nitrobium versatile</name>
    <dbReference type="NCBI Taxonomy" id="2884831"/>
    <lineage>
        <taxon>Bacteria</taxon>
        <taxon>Pseudomonadati</taxon>
        <taxon>Nitrospirota</taxon>
        <taxon>Nitrospiria</taxon>
        <taxon>Nitrospirales</taxon>
        <taxon>Nitrospiraceae</taxon>
        <taxon>Candidatus Nitrobium</taxon>
    </lineage>
</organism>
<dbReference type="Pfam" id="PF13598">
    <property type="entry name" value="DUF4139"/>
    <property type="match status" value="1"/>
</dbReference>
<feature type="chain" id="PRO_5036848297" evidence="1">
    <location>
        <begin position="22"/>
        <end position="479"/>
    </location>
</feature>
<evidence type="ECO:0000313" key="3">
    <source>
        <dbReference type="EMBL" id="MBZ0155659.1"/>
    </source>
</evidence>
<accession>A0A953LZJ3</accession>
<reference evidence="3" key="1">
    <citation type="journal article" date="2021" name="bioRxiv">
        <title>Unraveling nitrogen, sulfur and carbon metabolic pathways and microbial community transcriptional responses to substrate deprivation and toxicity stresses in a bioreactor mimicking anoxic brackish coastal sediment conditions.</title>
        <authorList>
            <person name="Martins P.D."/>
            <person name="Echeveste M.J."/>
            <person name="Arshad A."/>
            <person name="Kurth J."/>
            <person name="Ouboter H."/>
            <person name="Jetten M.S.M."/>
            <person name="Welte C.U."/>
        </authorList>
    </citation>
    <scope>NUCLEOTIDE SEQUENCE</scope>
    <source>
        <strain evidence="3">MAG_39</strain>
    </source>
</reference>
<reference evidence="3" key="2">
    <citation type="submission" date="2021-08" db="EMBL/GenBank/DDBJ databases">
        <authorList>
            <person name="Dalcin Martins P."/>
        </authorList>
    </citation>
    <scope>NUCLEOTIDE SEQUENCE</scope>
    <source>
        <strain evidence="3">MAG_39</strain>
    </source>
</reference>
<dbReference type="EMBL" id="JAIOIV010000040">
    <property type="protein sequence ID" value="MBZ0155659.1"/>
    <property type="molecule type" value="Genomic_DNA"/>
</dbReference>
<sequence length="479" mass="53795">MNKRYCLCLVFFLTAAIFSLAGSASGISSGISSGIESQTGVEVTVYNSNIGLVKDKRKIVLEKGVNELRFMEVPSRIIPASVSVESLTDGKGVRVLEQNYEFDLINPRKLLDKYVGKEVKLYTRNPYTEREEIVTATVVANNEGGPVFRIGDELTFGHPGRVIFPSLPENLIPRPTLMWFVHNDTPGEHVIEAAYLTQGISWNADYVVALSRDDSQADISGWVTIDNRSGTTYRDAKLKLVAGDVNRVMDTKEMRTDIQPMTMKAMAVPSFRESAFSEYHLYSLQRTSTIKDNQTKQIGFLDADAVKAQKEYVSIGEDSFFRGSYNEDMPNQRVGVFIRIENRKENGLGIPLPRGIVRVYKRDGEGALQFAGEDAVDHTPKDEKIRVKLGDAFDIAVVRKQTGWRKIVSDTYEAAYRISVRNRKEEDVTIKFVEPIPGDWKILESSHGYTKSSSSHAEFVVATPKDKETVLSYTVRIRF</sequence>
<protein>
    <submittedName>
        <fullName evidence="3">DUF4139 domain-containing protein</fullName>
    </submittedName>
</protein>
<dbReference type="PANTHER" id="PTHR38075">
    <property type="entry name" value="DUF4139 DOMAIN-CONTAINING PROTEIN"/>
    <property type="match status" value="1"/>
</dbReference>
<gene>
    <name evidence="3" type="ORF">K8I29_05515</name>
</gene>
<name>A0A953LZJ3_9BACT</name>
<proteinExistence type="predicted"/>
<dbReference type="Proteomes" id="UP000705867">
    <property type="component" value="Unassembled WGS sequence"/>
</dbReference>
<dbReference type="AlphaFoldDB" id="A0A953LZJ3"/>
<keyword evidence="1" id="KW-0732">Signal</keyword>
<comment type="caution">
    <text evidence="3">The sequence shown here is derived from an EMBL/GenBank/DDBJ whole genome shotgun (WGS) entry which is preliminary data.</text>
</comment>
<evidence type="ECO:0000256" key="1">
    <source>
        <dbReference type="SAM" id="SignalP"/>
    </source>
</evidence>
<feature type="signal peptide" evidence="1">
    <location>
        <begin position="1"/>
        <end position="21"/>
    </location>
</feature>
<evidence type="ECO:0000259" key="2">
    <source>
        <dbReference type="Pfam" id="PF13598"/>
    </source>
</evidence>
<feature type="domain" description="DUF4139" evidence="2">
    <location>
        <begin position="192"/>
        <end position="437"/>
    </location>
</feature>